<keyword evidence="3" id="KW-1185">Reference proteome</keyword>
<evidence type="ECO:0000256" key="1">
    <source>
        <dbReference type="SAM" id="MobiDB-lite"/>
    </source>
</evidence>
<feature type="region of interest" description="Disordered" evidence="1">
    <location>
        <begin position="77"/>
        <end position="137"/>
    </location>
</feature>
<organism evidence="2 3">
    <name type="scientific">Candidatus Nanosynbacter lyticus</name>
    <dbReference type="NCBI Taxonomy" id="2093824"/>
    <lineage>
        <taxon>Bacteria</taxon>
        <taxon>Candidatus Saccharimonadota</taxon>
        <taxon>Candidatus Saccharimonadia</taxon>
        <taxon>Candidatus Nanosynbacterales</taxon>
        <taxon>Candidatus Nanosynbacteraceae</taxon>
        <taxon>Candidatus Nanosynbacter</taxon>
    </lineage>
</organism>
<accession>A0A6S4GSL0</accession>
<sequence length="137" mass="14618">MDANWKPQMTREMMMRLSGPRNGSIDGPKAYGLTERSLKVNRRQTISERQYVKSYRTSMVANSSAGVRRVGAEIGATSGVGANNSSPSLAGGNRQINSTALGRGGGGSLANSRQSFNAASSQTVFREPPSRGYNPFS</sequence>
<gene>
    <name evidence="2" type="ORF">TM7x_02945</name>
</gene>
<name>A0A6S4GSL0_9BACT</name>
<dbReference type="AlphaFoldDB" id="A0A6S4GSL0"/>
<dbReference type="Proteomes" id="UP000030902">
    <property type="component" value="Chromosome"/>
</dbReference>
<reference evidence="2 3" key="1">
    <citation type="journal article" date="2015" name="Proc. Natl. Acad. Sci. U.S.A.">
        <title>Cultivation of a human-associated TM7 phylotype reveals a reduced genome and epibiotic parasitic lifestyle.</title>
        <authorList>
            <person name="He X."/>
            <person name="McLean J.S."/>
            <person name="Edlund A."/>
            <person name="Yooseph S."/>
            <person name="Hall A.P."/>
            <person name="Liu S.Y."/>
            <person name="Dorrestein P.C."/>
            <person name="Esquenazi E."/>
            <person name="Hunter R.C."/>
            <person name="Cheng G."/>
            <person name="Nelson K.E."/>
            <person name="Lux R."/>
            <person name="Shi W."/>
        </authorList>
    </citation>
    <scope>NUCLEOTIDE SEQUENCE [LARGE SCALE GENOMIC DNA]</scope>
    <source>
        <strain evidence="2 3">TM7x</strain>
    </source>
</reference>
<dbReference type="EMBL" id="CP007496">
    <property type="protein sequence ID" value="AJA06890.1"/>
    <property type="molecule type" value="Genomic_DNA"/>
</dbReference>
<evidence type="ECO:0000313" key="3">
    <source>
        <dbReference type="Proteomes" id="UP000030902"/>
    </source>
</evidence>
<evidence type="ECO:0000313" key="2">
    <source>
        <dbReference type="EMBL" id="AJA06890.1"/>
    </source>
</evidence>
<proteinExistence type="predicted"/>
<feature type="compositionally biased region" description="Polar residues" evidence="1">
    <location>
        <begin position="80"/>
        <end position="100"/>
    </location>
</feature>
<protein>
    <submittedName>
        <fullName evidence="2">Uncharacterized protein</fullName>
    </submittedName>
</protein>
<feature type="compositionally biased region" description="Polar residues" evidence="1">
    <location>
        <begin position="109"/>
        <end position="124"/>
    </location>
</feature>
<dbReference type="KEGG" id="sox:TM7x_02945"/>
<dbReference type="RefSeq" id="WP_039327703.1">
    <property type="nucleotide sequence ID" value="NZ_CP007496.1"/>
</dbReference>